<evidence type="ECO:0000259" key="2">
    <source>
        <dbReference type="PROSITE" id="PS51189"/>
    </source>
</evidence>
<dbReference type="InterPro" id="IPR050517">
    <property type="entry name" value="DDR_Repair_Kinase"/>
</dbReference>
<feature type="region of interest" description="Disordered" evidence="1">
    <location>
        <begin position="547"/>
        <end position="566"/>
    </location>
</feature>
<dbReference type="PROSITE" id="PS51189">
    <property type="entry name" value="FAT"/>
    <property type="match status" value="1"/>
</dbReference>
<evidence type="ECO:0000313" key="4">
    <source>
        <dbReference type="Proteomes" id="UP001165063"/>
    </source>
</evidence>
<dbReference type="OrthoDB" id="5570127at2759"/>
<dbReference type="PANTHER" id="PTHR11139:SF1">
    <property type="entry name" value="TRANSFORMATION_TRANSCRIPTION DOMAIN-ASSOCIATED PROTEIN"/>
    <property type="match status" value="1"/>
</dbReference>
<accession>A0A9W6Z571</accession>
<name>A0A9W6Z571_AMBMO</name>
<dbReference type="GO" id="GO:0006281">
    <property type="term" value="P:DNA repair"/>
    <property type="evidence" value="ECO:0007669"/>
    <property type="project" value="TreeGrafter"/>
</dbReference>
<feature type="compositionally biased region" description="Low complexity" evidence="1">
    <location>
        <begin position="555"/>
        <end position="566"/>
    </location>
</feature>
<dbReference type="Pfam" id="PF02259">
    <property type="entry name" value="FAT"/>
    <property type="match status" value="1"/>
</dbReference>
<reference evidence="3" key="1">
    <citation type="submission" date="2023-04" db="EMBL/GenBank/DDBJ databases">
        <title>Ambrosiozyma monospora NBRC 1965.</title>
        <authorList>
            <person name="Ichikawa N."/>
            <person name="Sato H."/>
            <person name="Tonouchi N."/>
        </authorList>
    </citation>
    <scope>NUCLEOTIDE SEQUENCE</scope>
    <source>
        <strain evidence="3">NBRC 1965</strain>
    </source>
</reference>
<dbReference type="GO" id="GO:0005634">
    <property type="term" value="C:nucleus"/>
    <property type="evidence" value="ECO:0007669"/>
    <property type="project" value="TreeGrafter"/>
</dbReference>
<comment type="caution">
    <text evidence="3">The sequence shown here is derived from an EMBL/GenBank/DDBJ whole genome shotgun (WGS) entry which is preliminary data.</text>
</comment>
<evidence type="ECO:0000313" key="3">
    <source>
        <dbReference type="EMBL" id="GMG56490.1"/>
    </source>
</evidence>
<dbReference type="PANTHER" id="PTHR11139">
    <property type="entry name" value="ATAXIA TELANGIECTASIA MUTATED ATM -RELATED"/>
    <property type="match status" value="1"/>
</dbReference>
<sequence length="566" mass="65681">MLEAAGKCEDLQLPPHLVKYLGLNYDAWYSGVRILEQIEGNPVSDNPKINETNRDALVEMYSTLQEDDMFYGMWRRRAKYFETNAALSYEQIGLWDKALQLYEQAQIKARSGVLPYSESEYALWEDNWILCAEKLQHWDILTELAKHEGFTDLLLECGWRVADWISDREPLEQSVKTVMDVPTPRRQMFQTFLCLQGYAHQTEIIQNVTRYCDEGIQLALRKWHSLPQRVTNAHIAMLHSFQQYVEFMEASQVYRSLQSTNAQNLDVKSQELKRVLQAWRERLPNIWDDINIWNDLVTWRQHAFNVINKVYMPLIPSLQQNNTSNNSYAFRGYHEIAWIINRFAHVARKHNMSEVCITQLTKIYTLPNIEIQEAFLKLREQAKCHYQNPAELNTGLDVISNTNLVYFAGQQKAEFITLKGMFLAKLNAPDDANQSFATAVQLDLNLPKAWAEWGFFNDNRFKENNDLAYAKHAISCYLQAAGLYKNNKARRLLCRILWLISLDDVNGTLAETFEAHQGEMPVWHWNCQVIPTGPTLSIENNKRGLDGYPKTNVPTTTTATTTDVQF</sequence>
<proteinExistence type="predicted"/>
<feature type="domain" description="FAT" evidence="2">
    <location>
        <begin position="17"/>
        <end position="562"/>
    </location>
</feature>
<protein>
    <submittedName>
        <fullName evidence="3">Unnamed protein product</fullName>
    </submittedName>
</protein>
<dbReference type="GO" id="GO:0035267">
    <property type="term" value="C:NuA4 histone acetyltransferase complex"/>
    <property type="evidence" value="ECO:0007669"/>
    <property type="project" value="TreeGrafter"/>
</dbReference>
<dbReference type="InterPro" id="IPR003151">
    <property type="entry name" value="PIK-rel_kinase_FAT"/>
</dbReference>
<dbReference type="GO" id="GO:0000124">
    <property type="term" value="C:SAGA complex"/>
    <property type="evidence" value="ECO:0007669"/>
    <property type="project" value="TreeGrafter"/>
</dbReference>
<keyword evidence="4" id="KW-1185">Reference proteome</keyword>
<evidence type="ECO:0000256" key="1">
    <source>
        <dbReference type="SAM" id="MobiDB-lite"/>
    </source>
</evidence>
<dbReference type="Proteomes" id="UP001165063">
    <property type="component" value="Unassembled WGS sequence"/>
</dbReference>
<dbReference type="AlphaFoldDB" id="A0A9W6Z571"/>
<dbReference type="EMBL" id="BSXU01007706">
    <property type="protein sequence ID" value="GMG56490.1"/>
    <property type="molecule type" value="Genomic_DNA"/>
</dbReference>
<dbReference type="InterPro" id="IPR014009">
    <property type="entry name" value="PIK_FAT"/>
</dbReference>
<dbReference type="GO" id="GO:0006355">
    <property type="term" value="P:regulation of DNA-templated transcription"/>
    <property type="evidence" value="ECO:0007669"/>
    <property type="project" value="TreeGrafter"/>
</dbReference>
<organism evidence="3 4">
    <name type="scientific">Ambrosiozyma monospora</name>
    <name type="common">Yeast</name>
    <name type="synonym">Endomycopsis monosporus</name>
    <dbReference type="NCBI Taxonomy" id="43982"/>
    <lineage>
        <taxon>Eukaryota</taxon>
        <taxon>Fungi</taxon>
        <taxon>Dikarya</taxon>
        <taxon>Ascomycota</taxon>
        <taxon>Saccharomycotina</taxon>
        <taxon>Pichiomycetes</taxon>
        <taxon>Pichiales</taxon>
        <taxon>Pichiaceae</taxon>
        <taxon>Ambrosiozyma</taxon>
    </lineage>
</organism>
<gene>
    <name evidence="3" type="ORF">Amon01_000855700</name>
</gene>